<dbReference type="SMART" id="SM00054">
    <property type="entry name" value="EFh"/>
    <property type="match status" value="2"/>
</dbReference>
<dbReference type="GO" id="GO:0005509">
    <property type="term" value="F:calcium ion binding"/>
    <property type="evidence" value="ECO:0007669"/>
    <property type="project" value="InterPro"/>
</dbReference>
<feature type="domain" description="EF-hand" evidence="2">
    <location>
        <begin position="25"/>
        <end position="60"/>
    </location>
</feature>
<dbReference type="EMBL" id="JXTB01000461">
    <property type="protein sequence ID" value="PON39607.1"/>
    <property type="molecule type" value="Genomic_DNA"/>
</dbReference>
<dbReference type="STRING" id="3476.A0A2P5AST7"/>
<evidence type="ECO:0000256" key="1">
    <source>
        <dbReference type="ARBA" id="ARBA00022837"/>
    </source>
</evidence>
<evidence type="ECO:0000313" key="3">
    <source>
        <dbReference type="EMBL" id="PON39607.1"/>
    </source>
</evidence>
<dbReference type="Proteomes" id="UP000237105">
    <property type="component" value="Unassembled WGS sequence"/>
</dbReference>
<keyword evidence="4" id="KW-1185">Reference proteome</keyword>
<reference evidence="4" key="1">
    <citation type="submission" date="2016-06" db="EMBL/GenBank/DDBJ databases">
        <title>Parallel loss of symbiosis genes in relatives of nitrogen-fixing non-legume Parasponia.</title>
        <authorList>
            <person name="Van Velzen R."/>
            <person name="Holmer R."/>
            <person name="Bu F."/>
            <person name="Rutten L."/>
            <person name="Van Zeijl A."/>
            <person name="Liu W."/>
            <person name="Santuari L."/>
            <person name="Cao Q."/>
            <person name="Sharma T."/>
            <person name="Shen D."/>
            <person name="Roswanjaya Y."/>
            <person name="Wardhani T."/>
            <person name="Kalhor M.S."/>
            <person name="Jansen J."/>
            <person name="Van den Hoogen J."/>
            <person name="Gungor B."/>
            <person name="Hartog M."/>
            <person name="Hontelez J."/>
            <person name="Verver J."/>
            <person name="Yang W.-C."/>
            <person name="Schijlen E."/>
            <person name="Repin R."/>
            <person name="Schilthuizen M."/>
            <person name="Schranz E."/>
            <person name="Heidstra R."/>
            <person name="Miyata K."/>
            <person name="Fedorova E."/>
            <person name="Kohlen W."/>
            <person name="Bisseling T."/>
            <person name="Smit S."/>
            <person name="Geurts R."/>
        </authorList>
    </citation>
    <scope>NUCLEOTIDE SEQUENCE [LARGE SCALE GENOMIC DNA]</scope>
    <source>
        <strain evidence="4">cv. WU1-14</strain>
    </source>
</reference>
<accession>A0A2P5AST7</accession>
<dbReference type="CDD" id="cd00051">
    <property type="entry name" value="EFh"/>
    <property type="match status" value="1"/>
</dbReference>
<dbReference type="PROSITE" id="PS00018">
    <property type="entry name" value="EF_HAND_1"/>
    <property type="match status" value="1"/>
</dbReference>
<dbReference type="SUPFAM" id="SSF47473">
    <property type="entry name" value="EF-hand"/>
    <property type="match status" value="1"/>
</dbReference>
<evidence type="ECO:0000313" key="4">
    <source>
        <dbReference type="Proteomes" id="UP000237105"/>
    </source>
</evidence>
<dbReference type="Pfam" id="PF13499">
    <property type="entry name" value="EF-hand_7"/>
    <property type="match status" value="1"/>
</dbReference>
<sequence>MVIQIQTPGNFSAKPVQYKKVQVQWTKEQLMNAFKSHDKDGDGKLSTKELKQAFKDLGSAFGFYRAKKALFLADTDNNGYIDITDKELEDLVDYAYDCGYKVAA</sequence>
<dbReference type="Gene3D" id="1.10.238.10">
    <property type="entry name" value="EF-hand"/>
    <property type="match status" value="1"/>
</dbReference>
<dbReference type="InterPro" id="IPR011992">
    <property type="entry name" value="EF-hand-dom_pair"/>
</dbReference>
<keyword evidence="1" id="KW-0106">Calcium</keyword>
<dbReference type="InterPro" id="IPR002048">
    <property type="entry name" value="EF_hand_dom"/>
</dbReference>
<name>A0A2P5AST7_PARAD</name>
<protein>
    <submittedName>
        <fullName evidence="3">Parvalbumin</fullName>
    </submittedName>
</protein>
<dbReference type="AlphaFoldDB" id="A0A2P5AST7"/>
<proteinExistence type="predicted"/>
<gene>
    <name evidence="3" type="ORF">PanWU01x14_303870</name>
</gene>
<dbReference type="OrthoDB" id="26525at2759"/>
<dbReference type="InterPro" id="IPR018247">
    <property type="entry name" value="EF_Hand_1_Ca_BS"/>
</dbReference>
<evidence type="ECO:0000259" key="2">
    <source>
        <dbReference type="PROSITE" id="PS50222"/>
    </source>
</evidence>
<organism evidence="3 4">
    <name type="scientific">Parasponia andersonii</name>
    <name type="common">Sponia andersonii</name>
    <dbReference type="NCBI Taxonomy" id="3476"/>
    <lineage>
        <taxon>Eukaryota</taxon>
        <taxon>Viridiplantae</taxon>
        <taxon>Streptophyta</taxon>
        <taxon>Embryophyta</taxon>
        <taxon>Tracheophyta</taxon>
        <taxon>Spermatophyta</taxon>
        <taxon>Magnoliopsida</taxon>
        <taxon>eudicotyledons</taxon>
        <taxon>Gunneridae</taxon>
        <taxon>Pentapetalae</taxon>
        <taxon>rosids</taxon>
        <taxon>fabids</taxon>
        <taxon>Rosales</taxon>
        <taxon>Cannabaceae</taxon>
        <taxon>Parasponia</taxon>
    </lineage>
</organism>
<comment type="caution">
    <text evidence="3">The sequence shown here is derived from an EMBL/GenBank/DDBJ whole genome shotgun (WGS) entry which is preliminary data.</text>
</comment>
<dbReference type="PROSITE" id="PS50222">
    <property type="entry name" value="EF_HAND_2"/>
    <property type="match status" value="1"/>
</dbReference>